<reference evidence="2" key="2">
    <citation type="submission" date="2023-06" db="EMBL/GenBank/DDBJ databases">
        <authorList>
            <consortium name="Lawrence Berkeley National Laboratory"/>
            <person name="Haridas S."/>
            <person name="Hensen N."/>
            <person name="Bonometti L."/>
            <person name="Westerberg I."/>
            <person name="Brannstrom I.O."/>
            <person name="Guillou S."/>
            <person name="Cros-Aarteil S."/>
            <person name="Calhoun S."/>
            <person name="Kuo A."/>
            <person name="Mondo S."/>
            <person name="Pangilinan J."/>
            <person name="Riley R."/>
            <person name="Labutti K."/>
            <person name="Andreopoulos B."/>
            <person name="Lipzen A."/>
            <person name="Chen C."/>
            <person name="Yanf M."/>
            <person name="Daum C."/>
            <person name="Ng V."/>
            <person name="Clum A."/>
            <person name="Steindorff A."/>
            <person name="Ohm R."/>
            <person name="Martin F."/>
            <person name="Silar P."/>
            <person name="Natvig D."/>
            <person name="Lalanne C."/>
            <person name="Gautier V."/>
            <person name="Ament-Velasquez S.L."/>
            <person name="Kruys A."/>
            <person name="Hutchinson M.I."/>
            <person name="Powell A.J."/>
            <person name="Barry K."/>
            <person name="Miller A.N."/>
            <person name="Grigoriev I.V."/>
            <person name="Debuchy R."/>
            <person name="Gladieux P."/>
            <person name="Thoren M.H."/>
            <person name="Johannesson H."/>
        </authorList>
    </citation>
    <scope>NUCLEOTIDE SEQUENCE</scope>
    <source>
        <strain evidence="2">SMH4131-1</strain>
    </source>
</reference>
<dbReference type="EMBL" id="JAUEPO010000006">
    <property type="protein sequence ID" value="KAK3319773.1"/>
    <property type="molecule type" value="Genomic_DNA"/>
</dbReference>
<proteinExistence type="predicted"/>
<feature type="signal peptide" evidence="1">
    <location>
        <begin position="1"/>
        <end position="19"/>
    </location>
</feature>
<dbReference type="Proteomes" id="UP001286456">
    <property type="component" value="Unassembled WGS sequence"/>
</dbReference>
<accession>A0AAE0M5X6</accession>
<name>A0AAE0M5X6_9PEZI</name>
<evidence type="ECO:0008006" key="4">
    <source>
        <dbReference type="Google" id="ProtNLM"/>
    </source>
</evidence>
<keyword evidence="1" id="KW-0732">Signal</keyword>
<gene>
    <name evidence="2" type="ORF">B0T19DRAFT_271590</name>
</gene>
<protein>
    <recommendedName>
        <fullName evidence="4">Secreted protein</fullName>
    </recommendedName>
</protein>
<organism evidence="2 3">
    <name type="scientific">Cercophora scortea</name>
    <dbReference type="NCBI Taxonomy" id="314031"/>
    <lineage>
        <taxon>Eukaryota</taxon>
        <taxon>Fungi</taxon>
        <taxon>Dikarya</taxon>
        <taxon>Ascomycota</taxon>
        <taxon>Pezizomycotina</taxon>
        <taxon>Sordariomycetes</taxon>
        <taxon>Sordariomycetidae</taxon>
        <taxon>Sordariales</taxon>
        <taxon>Lasiosphaeriaceae</taxon>
        <taxon>Cercophora</taxon>
    </lineage>
</organism>
<feature type="chain" id="PRO_5042144842" description="Secreted protein" evidence="1">
    <location>
        <begin position="20"/>
        <end position="132"/>
    </location>
</feature>
<comment type="caution">
    <text evidence="2">The sequence shown here is derived from an EMBL/GenBank/DDBJ whole genome shotgun (WGS) entry which is preliminary data.</text>
</comment>
<sequence length="132" mass="14935">MQLSLVSSLISLILPLSRCSLPYRVFLSSTCWDSPVPTAGSHSYNTRARHSPPRFRVLFTTRTLPNNDKQLAGMQEYSRPVPGANSTPRLPPIQCPDTEPKTTLCPRCWVKFLGKNKNLNREDHIRGCREVN</sequence>
<dbReference type="AlphaFoldDB" id="A0AAE0M5X6"/>
<keyword evidence="3" id="KW-1185">Reference proteome</keyword>
<reference evidence="2" key="1">
    <citation type="journal article" date="2023" name="Mol. Phylogenet. Evol.">
        <title>Genome-scale phylogeny and comparative genomics of the fungal order Sordariales.</title>
        <authorList>
            <person name="Hensen N."/>
            <person name="Bonometti L."/>
            <person name="Westerberg I."/>
            <person name="Brannstrom I.O."/>
            <person name="Guillou S."/>
            <person name="Cros-Aarteil S."/>
            <person name="Calhoun S."/>
            <person name="Haridas S."/>
            <person name="Kuo A."/>
            <person name="Mondo S."/>
            <person name="Pangilinan J."/>
            <person name="Riley R."/>
            <person name="LaButti K."/>
            <person name="Andreopoulos B."/>
            <person name="Lipzen A."/>
            <person name="Chen C."/>
            <person name="Yan M."/>
            <person name="Daum C."/>
            <person name="Ng V."/>
            <person name="Clum A."/>
            <person name="Steindorff A."/>
            <person name="Ohm R.A."/>
            <person name="Martin F."/>
            <person name="Silar P."/>
            <person name="Natvig D.O."/>
            <person name="Lalanne C."/>
            <person name="Gautier V."/>
            <person name="Ament-Velasquez S.L."/>
            <person name="Kruys A."/>
            <person name="Hutchinson M.I."/>
            <person name="Powell A.J."/>
            <person name="Barry K."/>
            <person name="Miller A.N."/>
            <person name="Grigoriev I.V."/>
            <person name="Debuchy R."/>
            <person name="Gladieux P."/>
            <person name="Hiltunen Thoren M."/>
            <person name="Johannesson H."/>
        </authorList>
    </citation>
    <scope>NUCLEOTIDE SEQUENCE</scope>
    <source>
        <strain evidence="2">SMH4131-1</strain>
    </source>
</reference>
<evidence type="ECO:0000313" key="2">
    <source>
        <dbReference type="EMBL" id="KAK3319773.1"/>
    </source>
</evidence>
<evidence type="ECO:0000313" key="3">
    <source>
        <dbReference type="Proteomes" id="UP001286456"/>
    </source>
</evidence>
<evidence type="ECO:0000256" key="1">
    <source>
        <dbReference type="SAM" id="SignalP"/>
    </source>
</evidence>